<dbReference type="SUPFAM" id="SSF53041">
    <property type="entry name" value="Resolvase-like"/>
    <property type="match status" value="1"/>
</dbReference>
<dbReference type="InterPro" id="IPR050639">
    <property type="entry name" value="SSR_resolvase"/>
</dbReference>
<feature type="coiled-coil region" evidence="1">
    <location>
        <begin position="417"/>
        <end position="451"/>
    </location>
</feature>
<feature type="compositionally biased region" description="Basic and acidic residues" evidence="2">
    <location>
        <begin position="523"/>
        <end position="549"/>
    </location>
</feature>
<dbReference type="Pfam" id="PF13408">
    <property type="entry name" value="Zn_ribbon_recom"/>
    <property type="match status" value="1"/>
</dbReference>
<evidence type="ECO:0000259" key="3">
    <source>
        <dbReference type="PROSITE" id="PS51736"/>
    </source>
</evidence>
<dbReference type="AlphaFoldDB" id="A0A518CCB1"/>
<feature type="region of interest" description="Disordered" evidence="2">
    <location>
        <begin position="521"/>
        <end position="558"/>
    </location>
</feature>
<dbReference type="Pfam" id="PF07508">
    <property type="entry name" value="Recombinase"/>
    <property type="match status" value="1"/>
</dbReference>
<evidence type="ECO:0000313" key="6">
    <source>
        <dbReference type="Proteomes" id="UP000318626"/>
    </source>
</evidence>
<name>A0A518CCB1_9BACT</name>
<dbReference type="GO" id="GO:0003677">
    <property type="term" value="F:DNA binding"/>
    <property type="evidence" value="ECO:0007669"/>
    <property type="project" value="InterPro"/>
</dbReference>
<sequence>MNTRKCALYGRVSTQRQAQVQEGGLDSQFSLMEKRVELENQKDGGEHWEITGRYREEGWSGKNTDRPEFQRLMRDIEDGKIDILIVQKIDRVTRSLLDFFELWAKLQKYEVEFVSVNESFDTTSAMGRAMVKIILVFAELERETTAERTYATMKHRAEQGLWHGGRQIGYEADPDRKGVLKVNPEEARLVEQIYEKCIELGSAGKVTKYLADQGIRRPTYVTKNGEPGGGGPIYKQTVIRTLTSKLYLGKIVFDDVEYEGQHDAIIERELYDRVQKILEDNREARGNSRGDYEHTFLLQGLLRCGRCGSMMSTTWCTGRNGDKHFYYQCTRKSHSAGTACDARYAPAFAVEEFVLNQVSEWGVRRDQIQKAIEQATQHHNNEAKRIGDELNAVKRRLRDTKSSLSKLIAAVAGGAEFRSMEEQIAELEAVRSNLEEQVQALETARTEALNQSLSADSISEAYCDFPFVVEKLKEAGNAYALKDLLACYIAAIDLTQDEDDPQSGHMEITLFDQELPIPGAASAKKDTRGANGVDHLDRRVSSKLPERNPLRNNTLFCE</sequence>
<dbReference type="InterPro" id="IPR036162">
    <property type="entry name" value="Resolvase-like_N_sf"/>
</dbReference>
<dbReference type="InterPro" id="IPR038109">
    <property type="entry name" value="DNA_bind_recomb_sf"/>
</dbReference>
<evidence type="ECO:0000256" key="2">
    <source>
        <dbReference type="SAM" id="MobiDB-lite"/>
    </source>
</evidence>
<reference evidence="6" key="1">
    <citation type="submission" date="2019-02" db="EMBL/GenBank/DDBJ databases">
        <title>Deep-cultivation of Planctomycetes and their phenomic and genomic characterization uncovers novel biology.</title>
        <authorList>
            <person name="Wiegand S."/>
            <person name="Jogler M."/>
            <person name="Boedeker C."/>
            <person name="Pinto D."/>
            <person name="Vollmers J."/>
            <person name="Rivas-Marin E."/>
            <person name="Kohn T."/>
            <person name="Peeters S.H."/>
            <person name="Heuer A."/>
            <person name="Rast P."/>
            <person name="Oberbeckmann S."/>
            <person name="Bunk B."/>
            <person name="Jeske O."/>
            <person name="Meyerdierks A."/>
            <person name="Storesund J.E."/>
            <person name="Kallscheuer N."/>
            <person name="Luecker S."/>
            <person name="Lage O.M."/>
            <person name="Pohl T."/>
            <person name="Merkel B.J."/>
            <person name="Hornburger P."/>
            <person name="Mueller R.-W."/>
            <person name="Bruemmer F."/>
            <person name="Labrenz M."/>
            <person name="Spormann A.M."/>
            <person name="Op den Camp H."/>
            <person name="Overmann J."/>
            <person name="Amann R."/>
            <person name="Jetten M.S.M."/>
            <person name="Mascher T."/>
            <person name="Medema M.H."/>
            <person name="Devos D.P."/>
            <person name="Kaster A.-K."/>
            <person name="Ovreas L."/>
            <person name="Rohde M."/>
            <person name="Galperin M.Y."/>
            <person name="Jogler C."/>
        </authorList>
    </citation>
    <scope>NUCLEOTIDE SEQUENCE [LARGE SCALE GENOMIC DNA]</scope>
    <source>
        <strain evidence="6">Pan97</strain>
    </source>
</reference>
<keyword evidence="1" id="KW-0175">Coiled coil</keyword>
<gene>
    <name evidence="5" type="primary">hin_3</name>
    <name evidence="5" type="ORF">Pan97_39230</name>
</gene>
<feature type="domain" description="Resolvase/invertase-type recombinase catalytic" evidence="3">
    <location>
        <begin position="5"/>
        <end position="160"/>
    </location>
</feature>
<dbReference type="InterPro" id="IPR025827">
    <property type="entry name" value="Zn_ribbon_recom_dom"/>
</dbReference>
<dbReference type="KEGG" id="bvo:Pan97_39230"/>
<evidence type="ECO:0000259" key="4">
    <source>
        <dbReference type="PROSITE" id="PS51737"/>
    </source>
</evidence>
<keyword evidence="6" id="KW-1185">Reference proteome</keyword>
<protein>
    <submittedName>
        <fullName evidence="5">DNA-invertase hin</fullName>
    </submittedName>
</protein>
<dbReference type="OrthoDB" id="209945at2"/>
<dbReference type="GO" id="GO:0000150">
    <property type="term" value="F:DNA strand exchange activity"/>
    <property type="evidence" value="ECO:0007669"/>
    <property type="project" value="InterPro"/>
</dbReference>
<dbReference type="Pfam" id="PF00239">
    <property type="entry name" value="Resolvase"/>
    <property type="match status" value="1"/>
</dbReference>
<dbReference type="PROSITE" id="PS51736">
    <property type="entry name" value="RECOMBINASES_3"/>
    <property type="match status" value="1"/>
</dbReference>
<dbReference type="PANTHER" id="PTHR30461:SF23">
    <property type="entry name" value="DNA RECOMBINASE-RELATED"/>
    <property type="match status" value="1"/>
</dbReference>
<dbReference type="Gene3D" id="3.40.50.1390">
    <property type="entry name" value="Resolvase, N-terminal catalytic domain"/>
    <property type="match status" value="1"/>
</dbReference>
<proteinExistence type="predicted"/>
<dbReference type="RefSeq" id="WP_144975316.1">
    <property type="nucleotide sequence ID" value="NZ_CP036289.1"/>
</dbReference>
<dbReference type="SMART" id="SM00857">
    <property type="entry name" value="Resolvase"/>
    <property type="match status" value="1"/>
</dbReference>
<dbReference type="InterPro" id="IPR011109">
    <property type="entry name" value="DNA_bind_recombinase_dom"/>
</dbReference>
<dbReference type="PROSITE" id="PS51737">
    <property type="entry name" value="RECOMBINASE_DNA_BIND"/>
    <property type="match status" value="1"/>
</dbReference>
<dbReference type="InterPro" id="IPR006119">
    <property type="entry name" value="Resolv_N"/>
</dbReference>
<evidence type="ECO:0000256" key="1">
    <source>
        <dbReference type="SAM" id="Coils"/>
    </source>
</evidence>
<dbReference type="EMBL" id="CP036289">
    <property type="protein sequence ID" value="QDU76866.1"/>
    <property type="molecule type" value="Genomic_DNA"/>
</dbReference>
<dbReference type="CDD" id="cd03768">
    <property type="entry name" value="SR_ResInv"/>
    <property type="match status" value="1"/>
</dbReference>
<dbReference type="Gene3D" id="3.90.1750.20">
    <property type="entry name" value="Putative Large Serine Recombinase, Chain B, Domain 2"/>
    <property type="match status" value="1"/>
</dbReference>
<dbReference type="PANTHER" id="PTHR30461">
    <property type="entry name" value="DNA-INVERTASE FROM LAMBDOID PROPHAGE"/>
    <property type="match status" value="1"/>
</dbReference>
<organism evidence="5 6">
    <name type="scientific">Bremerella volcania</name>
    <dbReference type="NCBI Taxonomy" id="2527984"/>
    <lineage>
        <taxon>Bacteria</taxon>
        <taxon>Pseudomonadati</taxon>
        <taxon>Planctomycetota</taxon>
        <taxon>Planctomycetia</taxon>
        <taxon>Pirellulales</taxon>
        <taxon>Pirellulaceae</taxon>
        <taxon>Bremerella</taxon>
    </lineage>
</organism>
<accession>A0A518CCB1</accession>
<evidence type="ECO:0000313" key="5">
    <source>
        <dbReference type="EMBL" id="QDU76866.1"/>
    </source>
</evidence>
<dbReference type="Proteomes" id="UP000318626">
    <property type="component" value="Chromosome"/>
</dbReference>
<feature type="domain" description="Recombinase" evidence="4">
    <location>
        <begin position="167"/>
        <end position="284"/>
    </location>
</feature>